<feature type="domain" description="Reverse transcriptase Ty1/copia-type" evidence="1">
    <location>
        <begin position="172"/>
        <end position="227"/>
    </location>
</feature>
<dbReference type="Proteomes" id="UP000321947">
    <property type="component" value="Unassembled WGS sequence"/>
</dbReference>
<evidence type="ECO:0000259" key="1">
    <source>
        <dbReference type="Pfam" id="PF07727"/>
    </source>
</evidence>
<comment type="caution">
    <text evidence="2">The sequence shown here is derived from an EMBL/GenBank/DDBJ whole genome shotgun (WGS) entry which is preliminary data.</text>
</comment>
<gene>
    <name evidence="2" type="ORF">E5676_scaffold436G00230</name>
</gene>
<dbReference type="AlphaFoldDB" id="A0A5D3DQJ6"/>
<sequence>MACAPITTIANSGNPKLFSKILSSTSITIVTLANGSKSSVIGFDTDLVTKKVIGKGHESRGLYIFEDQVSTSTIVVCSGVVSPFNAPLSFVHPSLSVLRKLCPQFHNLSLLNCDSCQFTKFYRLSSNPRVHKRANSLFEENCSKLLSHFCNFHAKIELSLVCSKTLRTDNVRKKTIGCKWVFAGKVNLDGSIARLKARLVAKGYAQMYEIDYIDTFSPITKLICVRVKHWDATQQILCYLKAAPGHVILHKDHDHMNIECFSDADWAR</sequence>
<evidence type="ECO:0000313" key="2">
    <source>
        <dbReference type="EMBL" id="TYK25818.1"/>
    </source>
</evidence>
<dbReference type="Pfam" id="PF07727">
    <property type="entry name" value="RVT_2"/>
    <property type="match status" value="1"/>
</dbReference>
<evidence type="ECO:0000313" key="3">
    <source>
        <dbReference type="Proteomes" id="UP000321947"/>
    </source>
</evidence>
<protein>
    <submittedName>
        <fullName evidence="2">Putative Polyprotein</fullName>
    </submittedName>
</protein>
<dbReference type="EMBL" id="SSTD01003661">
    <property type="protein sequence ID" value="TYK25818.1"/>
    <property type="molecule type" value="Genomic_DNA"/>
</dbReference>
<proteinExistence type="predicted"/>
<dbReference type="InterPro" id="IPR013103">
    <property type="entry name" value="RVT_2"/>
</dbReference>
<accession>A0A5D3DQJ6</accession>
<reference evidence="2 3" key="1">
    <citation type="submission" date="2019-08" db="EMBL/GenBank/DDBJ databases">
        <title>Draft genome sequences of two oriental melons (Cucumis melo L. var makuwa).</title>
        <authorList>
            <person name="Kwon S.-Y."/>
        </authorList>
    </citation>
    <scope>NUCLEOTIDE SEQUENCE [LARGE SCALE GENOMIC DNA]</scope>
    <source>
        <strain evidence="3">cv. Chang Bougi</strain>
        <tissue evidence="2">Leaf</tissue>
    </source>
</reference>
<organism evidence="2 3">
    <name type="scientific">Cucumis melo var. makuwa</name>
    <name type="common">Oriental melon</name>
    <dbReference type="NCBI Taxonomy" id="1194695"/>
    <lineage>
        <taxon>Eukaryota</taxon>
        <taxon>Viridiplantae</taxon>
        <taxon>Streptophyta</taxon>
        <taxon>Embryophyta</taxon>
        <taxon>Tracheophyta</taxon>
        <taxon>Spermatophyta</taxon>
        <taxon>Magnoliopsida</taxon>
        <taxon>eudicotyledons</taxon>
        <taxon>Gunneridae</taxon>
        <taxon>Pentapetalae</taxon>
        <taxon>rosids</taxon>
        <taxon>fabids</taxon>
        <taxon>Cucurbitales</taxon>
        <taxon>Cucurbitaceae</taxon>
        <taxon>Benincaseae</taxon>
        <taxon>Cucumis</taxon>
    </lineage>
</organism>
<name>A0A5D3DQJ6_CUCMM</name>